<dbReference type="RefSeq" id="WP_113934660.1">
    <property type="nucleotide sequence ID" value="NZ_JACCEU010000010.1"/>
</dbReference>
<reference evidence="3 4" key="1">
    <citation type="submission" date="2018-06" db="EMBL/GenBank/DDBJ databases">
        <title>Genomic Encyclopedia of Type Strains, Phase IV (KMG-IV): sequencing the most valuable type-strain genomes for metagenomic binning, comparative biology and taxonomic classification.</title>
        <authorList>
            <person name="Goeker M."/>
        </authorList>
    </citation>
    <scope>NUCLEOTIDE SEQUENCE [LARGE SCALE GENOMIC DNA]</scope>
    <source>
        <strain evidence="3 4">DSM 25520</strain>
    </source>
</reference>
<dbReference type="Gene3D" id="3.30.70.1060">
    <property type="entry name" value="Dimeric alpha+beta barrel"/>
    <property type="match status" value="1"/>
</dbReference>
<gene>
    <name evidence="3" type="ORF">DFR37_11354</name>
</gene>
<organism evidence="3 4">
    <name type="scientific">Eoetvoesiella caeni</name>
    <dbReference type="NCBI Taxonomy" id="645616"/>
    <lineage>
        <taxon>Bacteria</taxon>
        <taxon>Pseudomonadati</taxon>
        <taxon>Pseudomonadota</taxon>
        <taxon>Betaproteobacteria</taxon>
        <taxon>Burkholderiales</taxon>
        <taxon>Alcaligenaceae</taxon>
        <taxon>Eoetvoesiella</taxon>
    </lineage>
</organism>
<dbReference type="Proteomes" id="UP000253628">
    <property type="component" value="Unassembled WGS sequence"/>
</dbReference>
<accession>A0A366H2R5</accession>
<comment type="similarity">
    <text evidence="1">Belongs to the YciI family.</text>
</comment>
<feature type="domain" description="YCII-related" evidence="2">
    <location>
        <begin position="29"/>
        <end position="104"/>
    </location>
</feature>
<evidence type="ECO:0000256" key="1">
    <source>
        <dbReference type="ARBA" id="ARBA00007689"/>
    </source>
</evidence>
<dbReference type="SUPFAM" id="SSF54909">
    <property type="entry name" value="Dimeric alpha+beta barrel"/>
    <property type="match status" value="1"/>
</dbReference>
<dbReference type="EMBL" id="QNRQ01000013">
    <property type="protein sequence ID" value="RBP36223.1"/>
    <property type="molecule type" value="Genomic_DNA"/>
</dbReference>
<dbReference type="AlphaFoldDB" id="A0A366H2R5"/>
<dbReference type="PANTHER" id="PTHR37828:SF1">
    <property type="entry name" value="YCII-RELATED DOMAIN-CONTAINING PROTEIN"/>
    <property type="match status" value="1"/>
</dbReference>
<name>A0A366H2R5_9BURK</name>
<dbReference type="OrthoDB" id="4186846at2"/>
<protein>
    <recommendedName>
        <fullName evidence="2">YCII-related domain-containing protein</fullName>
    </recommendedName>
</protein>
<evidence type="ECO:0000259" key="2">
    <source>
        <dbReference type="Pfam" id="PF03795"/>
    </source>
</evidence>
<dbReference type="PANTHER" id="PTHR37828">
    <property type="entry name" value="GSR2449 PROTEIN"/>
    <property type="match status" value="1"/>
</dbReference>
<dbReference type="InterPro" id="IPR011008">
    <property type="entry name" value="Dimeric_a/b-barrel"/>
</dbReference>
<evidence type="ECO:0000313" key="3">
    <source>
        <dbReference type="EMBL" id="RBP36223.1"/>
    </source>
</evidence>
<dbReference type="InterPro" id="IPR005545">
    <property type="entry name" value="YCII"/>
</dbReference>
<sequence>MSLPANAQAMMVKMLGKPLFVALRIPADLSGFSENLADHLKWATQCEQRGELFASGPFVAAGGVPGALGGMSIFRASSEAQVRKILADDPFIRHGVYTAEIKKWVLMEGGMTLSVRFSDQSYVLR</sequence>
<dbReference type="Pfam" id="PF03795">
    <property type="entry name" value="YCII"/>
    <property type="match status" value="1"/>
</dbReference>
<comment type="caution">
    <text evidence="3">The sequence shown here is derived from an EMBL/GenBank/DDBJ whole genome shotgun (WGS) entry which is preliminary data.</text>
</comment>
<keyword evidence="4" id="KW-1185">Reference proteome</keyword>
<evidence type="ECO:0000313" key="4">
    <source>
        <dbReference type="Proteomes" id="UP000253628"/>
    </source>
</evidence>
<proteinExistence type="inferred from homology"/>